<proteinExistence type="predicted"/>
<dbReference type="HOGENOM" id="CLU_163913_1_0_9"/>
<dbReference type="Proteomes" id="UP000004846">
    <property type="component" value="Unassembled WGS sequence"/>
</dbReference>
<sequence>MNDKIQKLIKKLAKECQKEDVGLSLAAIDLKGEMAISQVGKGTIVAIAAHSQYTLTKEKLEQSDCDCPKHRLLKEMYGIATETTTKNTHTFVTDNPNDLMDILSKVFRGELK</sequence>
<dbReference type="RefSeq" id="WP_002402484.1">
    <property type="nucleotide sequence ID" value="NZ_GL454475.1"/>
</dbReference>
<gene>
    <name evidence="1" type="ORF">HMPREF9498_02409</name>
</gene>
<evidence type="ECO:0000313" key="1">
    <source>
        <dbReference type="EMBL" id="EFM81978.1"/>
    </source>
</evidence>
<protein>
    <submittedName>
        <fullName evidence="1">Uncharacterized protein</fullName>
    </submittedName>
</protein>
<accession>A0A125W425</accession>
<dbReference type="EMBL" id="AEBR01000085">
    <property type="protein sequence ID" value="EFM81978.1"/>
    <property type="molecule type" value="Genomic_DNA"/>
</dbReference>
<dbReference type="AlphaFoldDB" id="A0A125W425"/>
<reference evidence="1 2" key="1">
    <citation type="submission" date="2010-07" db="EMBL/GenBank/DDBJ databases">
        <authorList>
            <person name="Sid Ahmed O."/>
        </authorList>
    </citation>
    <scope>NUCLEOTIDE SEQUENCE [LARGE SCALE GENOMIC DNA]</scope>
    <source>
        <strain evidence="1 2">TX4248</strain>
    </source>
</reference>
<name>A0A125W425_ENTFL</name>
<organism evidence="1 2">
    <name type="scientific">Enterococcus faecalis TX4248</name>
    <dbReference type="NCBI Taxonomy" id="749495"/>
    <lineage>
        <taxon>Bacteria</taxon>
        <taxon>Bacillati</taxon>
        <taxon>Bacillota</taxon>
        <taxon>Bacilli</taxon>
        <taxon>Lactobacillales</taxon>
        <taxon>Enterococcaceae</taxon>
        <taxon>Enterococcus</taxon>
    </lineage>
</organism>
<comment type="caution">
    <text evidence="1">The sequence shown here is derived from an EMBL/GenBank/DDBJ whole genome shotgun (WGS) entry which is preliminary data.</text>
</comment>
<evidence type="ECO:0000313" key="2">
    <source>
        <dbReference type="Proteomes" id="UP000004846"/>
    </source>
</evidence>